<dbReference type="Proteomes" id="UP001283341">
    <property type="component" value="Unassembled WGS sequence"/>
</dbReference>
<keyword evidence="1" id="KW-1133">Transmembrane helix</keyword>
<dbReference type="EMBL" id="JAUEDM010000005">
    <property type="protein sequence ID" value="KAK3315890.1"/>
    <property type="molecule type" value="Genomic_DNA"/>
</dbReference>
<gene>
    <name evidence="2" type="ORF">B0H66DRAFT_624656</name>
</gene>
<evidence type="ECO:0000256" key="1">
    <source>
        <dbReference type="SAM" id="Phobius"/>
    </source>
</evidence>
<proteinExistence type="predicted"/>
<feature type="transmembrane region" description="Helical" evidence="1">
    <location>
        <begin position="23"/>
        <end position="42"/>
    </location>
</feature>
<dbReference type="AlphaFoldDB" id="A0AAE0M1T5"/>
<comment type="caution">
    <text evidence="2">The sequence shown here is derived from an EMBL/GenBank/DDBJ whole genome shotgun (WGS) entry which is preliminary data.</text>
</comment>
<evidence type="ECO:0000313" key="3">
    <source>
        <dbReference type="Proteomes" id="UP001283341"/>
    </source>
</evidence>
<keyword evidence="1" id="KW-0812">Transmembrane</keyword>
<sequence length="163" mass="17359">MRTGGLAGSFNGLCMIWRHGDTLSVLSDALVIAAVLLVAIAGKTVGLKLRGTCTSINMSTCFVTVAAFSQPARVAEALLSLLMVIILALGFVLGNWRTGIAAHPSSLASLGVLMQIPETRQMLTQACRGIEMTEGRKSSKSSMDGQLAERFRRECSGIRFRLG</sequence>
<feature type="transmembrane region" description="Helical" evidence="1">
    <location>
        <begin position="78"/>
        <end position="96"/>
    </location>
</feature>
<evidence type="ECO:0000313" key="2">
    <source>
        <dbReference type="EMBL" id="KAK3315890.1"/>
    </source>
</evidence>
<protein>
    <submittedName>
        <fullName evidence="2">Uncharacterized protein</fullName>
    </submittedName>
</protein>
<keyword evidence="1" id="KW-0472">Membrane</keyword>
<name>A0AAE0M1T5_9PEZI</name>
<keyword evidence="3" id="KW-1185">Reference proteome</keyword>
<organism evidence="2 3">
    <name type="scientific">Apodospora peruviana</name>
    <dbReference type="NCBI Taxonomy" id="516989"/>
    <lineage>
        <taxon>Eukaryota</taxon>
        <taxon>Fungi</taxon>
        <taxon>Dikarya</taxon>
        <taxon>Ascomycota</taxon>
        <taxon>Pezizomycotina</taxon>
        <taxon>Sordariomycetes</taxon>
        <taxon>Sordariomycetidae</taxon>
        <taxon>Sordariales</taxon>
        <taxon>Lasiosphaeriaceae</taxon>
        <taxon>Apodospora</taxon>
    </lineage>
</organism>
<reference evidence="2" key="1">
    <citation type="journal article" date="2023" name="Mol. Phylogenet. Evol.">
        <title>Genome-scale phylogeny and comparative genomics of the fungal order Sordariales.</title>
        <authorList>
            <person name="Hensen N."/>
            <person name="Bonometti L."/>
            <person name="Westerberg I."/>
            <person name="Brannstrom I.O."/>
            <person name="Guillou S."/>
            <person name="Cros-Aarteil S."/>
            <person name="Calhoun S."/>
            <person name="Haridas S."/>
            <person name="Kuo A."/>
            <person name="Mondo S."/>
            <person name="Pangilinan J."/>
            <person name="Riley R."/>
            <person name="LaButti K."/>
            <person name="Andreopoulos B."/>
            <person name="Lipzen A."/>
            <person name="Chen C."/>
            <person name="Yan M."/>
            <person name="Daum C."/>
            <person name="Ng V."/>
            <person name="Clum A."/>
            <person name="Steindorff A."/>
            <person name="Ohm R.A."/>
            <person name="Martin F."/>
            <person name="Silar P."/>
            <person name="Natvig D.O."/>
            <person name="Lalanne C."/>
            <person name="Gautier V."/>
            <person name="Ament-Velasquez S.L."/>
            <person name="Kruys A."/>
            <person name="Hutchinson M.I."/>
            <person name="Powell A.J."/>
            <person name="Barry K."/>
            <person name="Miller A.N."/>
            <person name="Grigoriev I.V."/>
            <person name="Debuchy R."/>
            <person name="Gladieux P."/>
            <person name="Hiltunen Thoren M."/>
            <person name="Johannesson H."/>
        </authorList>
    </citation>
    <scope>NUCLEOTIDE SEQUENCE</scope>
    <source>
        <strain evidence="2">CBS 118394</strain>
    </source>
</reference>
<accession>A0AAE0M1T5</accession>
<reference evidence="2" key="2">
    <citation type="submission" date="2023-06" db="EMBL/GenBank/DDBJ databases">
        <authorList>
            <consortium name="Lawrence Berkeley National Laboratory"/>
            <person name="Haridas S."/>
            <person name="Hensen N."/>
            <person name="Bonometti L."/>
            <person name="Westerberg I."/>
            <person name="Brannstrom I.O."/>
            <person name="Guillou S."/>
            <person name="Cros-Aarteil S."/>
            <person name="Calhoun S."/>
            <person name="Kuo A."/>
            <person name="Mondo S."/>
            <person name="Pangilinan J."/>
            <person name="Riley R."/>
            <person name="Labutti K."/>
            <person name="Andreopoulos B."/>
            <person name="Lipzen A."/>
            <person name="Chen C."/>
            <person name="Yanf M."/>
            <person name="Daum C."/>
            <person name="Ng V."/>
            <person name="Clum A."/>
            <person name="Steindorff A."/>
            <person name="Ohm R."/>
            <person name="Martin F."/>
            <person name="Silar P."/>
            <person name="Natvig D."/>
            <person name="Lalanne C."/>
            <person name="Gautier V."/>
            <person name="Ament-Velasquez S.L."/>
            <person name="Kruys A."/>
            <person name="Hutchinson M.I."/>
            <person name="Powell A.J."/>
            <person name="Barry K."/>
            <person name="Miller A.N."/>
            <person name="Grigoriev I.V."/>
            <person name="Debuchy R."/>
            <person name="Gladieux P."/>
            <person name="Thoren M.H."/>
            <person name="Johannesson H."/>
        </authorList>
    </citation>
    <scope>NUCLEOTIDE SEQUENCE</scope>
    <source>
        <strain evidence="2">CBS 118394</strain>
    </source>
</reference>